<dbReference type="InterPro" id="IPR028082">
    <property type="entry name" value="Peripla_BP_I"/>
</dbReference>
<dbReference type="InterPro" id="IPR000843">
    <property type="entry name" value="HTH_LacI"/>
</dbReference>
<comment type="subcellular location">
    <subcellularLocation>
        <location evidence="1">Cell envelope</location>
    </subcellularLocation>
</comment>
<evidence type="ECO:0000259" key="3">
    <source>
        <dbReference type="PROSITE" id="PS50932"/>
    </source>
</evidence>
<accession>A0A0J6WVS1</accession>
<dbReference type="SUPFAM" id="SSF53822">
    <property type="entry name" value="Periplasmic binding protein-like I"/>
    <property type="match status" value="1"/>
</dbReference>
<dbReference type="GO" id="GO:0003677">
    <property type="term" value="F:DNA binding"/>
    <property type="evidence" value="ECO:0007669"/>
    <property type="project" value="InterPro"/>
</dbReference>
<dbReference type="RefSeq" id="WP_048514135.1">
    <property type="nucleotide sequence ID" value="NZ_FUXD01000019.1"/>
</dbReference>
<feature type="domain" description="HTH lacI-type" evidence="3">
    <location>
        <begin position="2"/>
        <end position="56"/>
    </location>
</feature>
<dbReference type="Pfam" id="PF13407">
    <property type="entry name" value="Peripla_BP_4"/>
    <property type="match status" value="1"/>
</dbReference>
<dbReference type="Proteomes" id="UP000036503">
    <property type="component" value="Unassembled WGS sequence"/>
</dbReference>
<dbReference type="PANTHER" id="PTHR30036">
    <property type="entry name" value="D-XYLOSE-BINDING PERIPLASMIC PROTEIN"/>
    <property type="match status" value="1"/>
</dbReference>
<evidence type="ECO:0000313" key="4">
    <source>
        <dbReference type="EMBL" id="KMO86669.1"/>
    </source>
</evidence>
<gene>
    <name evidence="4" type="ORF">AB840_07095</name>
</gene>
<dbReference type="CDD" id="cd01392">
    <property type="entry name" value="HTH_LacI"/>
    <property type="match status" value="1"/>
</dbReference>
<comment type="caution">
    <text evidence="4">The sequence shown here is derived from an EMBL/GenBank/DDBJ whole genome shotgun (WGS) entry which is preliminary data.</text>
</comment>
<organism evidence="4 5">
    <name type="scientific">Megasphaera cerevisiae DSM 20462</name>
    <dbReference type="NCBI Taxonomy" id="1122219"/>
    <lineage>
        <taxon>Bacteria</taxon>
        <taxon>Bacillati</taxon>
        <taxon>Bacillota</taxon>
        <taxon>Negativicutes</taxon>
        <taxon>Veillonellales</taxon>
        <taxon>Veillonellaceae</taxon>
        <taxon>Megasphaera</taxon>
    </lineage>
</organism>
<proteinExistence type="inferred from homology"/>
<dbReference type="InterPro" id="IPR050555">
    <property type="entry name" value="Bact_Solute-Bind_Prot2"/>
</dbReference>
<comment type="similarity">
    <text evidence="2">Belongs to the bacterial solute-binding protein 2 family.</text>
</comment>
<keyword evidence="5" id="KW-1185">Reference proteome</keyword>
<dbReference type="InterPro" id="IPR010982">
    <property type="entry name" value="Lambda_DNA-bd_dom_sf"/>
</dbReference>
<dbReference type="CDD" id="cd06307">
    <property type="entry name" value="PBP1_sugar_binding"/>
    <property type="match status" value="1"/>
</dbReference>
<dbReference type="SMART" id="SM00354">
    <property type="entry name" value="HTH_LACI"/>
    <property type="match status" value="1"/>
</dbReference>
<dbReference type="GO" id="GO:0006355">
    <property type="term" value="P:regulation of DNA-templated transcription"/>
    <property type="evidence" value="ECO:0007669"/>
    <property type="project" value="InterPro"/>
</dbReference>
<dbReference type="InParanoid" id="A0A0J6WVS1"/>
<evidence type="ECO:0000256" key="1">
    <source>
        <dbReference type="ARBA" id="ARBA00004196"/>
    </source>
</evidence>
<dbReference type="GO" id="GO:0030288">
    <property type="term" value="C:outer membrane-bounded periplasmic space"/>
    <property type="evidence" value="ECO:0007669"/>
    <property type="project" value="TreeGrafter"/>
</dbReference>
<dbReference type="Gene3D" id="1.10.260.40">
    <property type="entry name" value="lambda repressor-like DNA-binding domains"/>
    <property type="match status" value="1"/>
</dbReference>
<dbReference type="AlphaFoldDB" id="A0A0J6WVS1"/>
<evidence type="ECO:0000313" key="5">
    <source>
        <dbReference type="Proteomes" id="UP000036503"/>
    </source>
</evidence>
<dbReference type="GO" id="GO:0030246">
    <property type="term" value="F:carbohydrate binding"/>
    <property type="evidence" value="ECO:0007669"/>
    <property type="project" value="TreeGrafter"/>
</dbReference>
<evidence type="ECO:0000256" key="2">
    <source>
        <dbReference type="ARBA" id="ARBA00007639"/>
    </source>
</evidence>
<protein>
    <submittedName>
        <fullName evidence="4">LacI family transcriptional regulator</fullName>
    </submittedName>
</protein>
<dbReference type="OrthoDB" id="569491at2"/>
<name>A0A0J6WVS1_9FIRM</name>
<dbReference type="PROSITE" id="PS50932">
    <property type="entry name" value="HTH_LACI_2"/>
    <property type="match status" value="1"/>
</dbReference>
<dbReference type="Gene3D" id="3.40.50.2300">
    <property type="match status" value="2"/>
</dbReference>
<dbReference type="PATRIC" id="fig|1122219.3.peg.932"/>
<dbReference type="EMBL" id="LEKT01000018">
    <property type="protein sequence ID" value="KMO86669.1"/>
    <property type="molecule type" value="Genomic_DNA"/>
</dbReference>
<reference evidence="4 5" key="1">
    <citation type="submission" date="2015-06" db="EMBL/GenBank/DDBJ databases">
        <title>Draft genome sequence of beer spoilage bacterium Megasphaera cerevisiae type strain 20462.</title>
        <authorList>
            <person name="Kutumbaka K."/>
            <person name="Pasmowitz J."/>
            <person name="Mategko J."/>
            <person name="Reyes D."/>
            <person name="Friedrich A."/>
            <person name="Han S."/>
            <person name="Martens-Habbena W."/>
            <person name="Neal-McKinney J."/>
            <person name="Janagama H.K."/>
            <person name="Nadala C."/>
            <person name="Samadpour M."/>
        </authorList>
    </citation>
    <scope>NUCLEOTIDE SEQUENCE [LARGE SCALE GENOMIC DNA]</scope>
    <source>
        <strain evidence="4 5">DSM 20462</strain>
    </source>
</reference>
<dbReference type="Pfam" id="PF00356">
    <property type="entry name" value="LacI"/>
    <property type="match status" value="1"/>
</dbReference>
<dbReference type="SUPFAM" id="SSF47413">
    <property type="entry name" value="lambda repressor-like DNA-binding domains"/>
    <property type="match status" value="1"/>
</dbReference>
<dbReference type="STRING" id="39029.BSR42_11385"/>
<sequence>MVTIKQIADLCGVSRGTVDRVLNNRGNVKPEKRELILQMAKKLNYTPNPAGKALAAQKSNPVVGILLPSKGIHFFDDVIDSLEKSEKKYEPYGMRVIWQTVRGYDVEEQCRILNELKPKINALIVNPINDPRFVSKLNELIAAGIFVVTINNDVEQADTHYYVGSNYINGGRTMGALLKMIGPDEAHIGVILGSLKLLGHRHRLQGLQESINNIPAYSIIEVIEDNDDNICSYDKTKNMLTAHPEINVLTILSSGGSYGTCRAAISMTDRNFLILVFDTIPTTREMMKSGIIRAAIYQHPHQQGQKAMQLVFDYLVNGIIPERNHYIMNNEIRILENI</sequence>
<dbReference type="InterPro" id="IPR025997">
    <property type="entry name" value="SBP_2_dom"/>
</dbReference>
<dbReference type="PANTHER" id="PTHR30036:SF7">
    <property type="entry name" value="ABC TRANSPORTER PERIPLASMIC-BINDING PROTEIN YPHF"/>
    <property type="match status" value="1"/>
</dbReference>